<dbReference type="PANTHER" id="PTHR12496:SF2">
    <property type="entry name" value="METHYLTRANSFERASE-LIKE PROTEIN 25B"/>
    <property type="match status" value="1"/>
</dbReference>
<dbReference type="Pfam" id="PF13679">
    <property type="entry name" value="Methyltransf_32"/>
    <property type="match status" value="1"/>
</dbReference>
<reference evidence="3" key="1">
    <citation type="submission" date="2019-08" db="EMBL/GenBank/DDBJ databases">
        <title>The improved chromosome-level genome for the pearl oyster Pinctada fucata martensii using PacBio sequencing and Hi-C.</title>
        <authorList>
            <person name="Zheng Z."/>
        </authorList>
    </citation>
    <scope>NUCLEOTIDE SEQUENCE</scope>
    <source>
        <strain evidence="3">ZZ-2019</strain>
        <tissue evidence="3">Adductor muscle</tissue>
    </source>
</reference>
<proteinExistence type="predicted"/>
<name>A0AA89C401_PINIB</name>
<accession>A0AA89C401</accession>
<gene>
    <name evidence="3" type="ORF">FSP39_019000</name>
</gene>
<comment type="caution">
    <text evidence="3">The sequence shown here is derived from an EMBL/GenBank/DDBJ whole genome shotgun (WGS) entry which is preliminary data.</text>
</comment>
<feature type="domain" description="Methyltransferase" evidence="2">
    <location>
        <begin position="12"/>
        <end position="225"/>
    </location>
</feature>
<evidence type="ECO:0000313" key="3">
    <source>
        <dbReference type="EMBL" id="KAK3098386.1"/>
    </source>
</evidence>
<dbReference type="EMBL" id="VSWD01000007">
    <property type="protein sequence ID" value="KAK3098386.1"/>
    <property type="molecule type" value="Genomic_DNA"/>
</dbReference>
<organism evidence="3 4">
    <name type="scientific">Pinctada imbricata</name>
    <name type="common">Atlantic pearl-oyster</name>
    <name type="synonym">Pinctada martensii</name>
    <dbReference type="NCBI Taxonomy" id="66713"/>
    <lineage>
        <taxon>Eukaryota</taxon>
        <taxon>Metazoa</taxon>
        <taxon>Spiralia</taxon>
        <taxon>Lophotrochozoa</taxon>
        <taxon>Mollusca</taxon>
        <taxon>Bivalvia</taxon>
        <taxon>Autobranchia</taxon>
        <taxon>Pteriomorphia</taxon>
        <taxon>Pterioida</taxon>
        <taxon>Pterioidea</taxon>
        <taxon>Pteriidae</taxon>
        <taxon>Pinctada</taxon>
    </lineage>
</organism>
<evidence type="ECO:0000256" key="1">
    <source>
        <dbReference type="SAM" id="MobiDB-lite"/>
    </source>
</evidence>
<dbReference type="Proteomes" id="UP001186944">
    <property type="component" value="Unassembled WGS sequence"/>
</dbReference>
<protein>
    <recommendedName>
        <fullName evidence="2">Methyltransferase domain-containing protein</fullName>
    </recommendedName>
</protein>
<dbReference type="InterPro" id="IPR025714">
    <property type="entry name" value="Methyltranfer_dom"/>
</dbReference>
<dbReference type="InterPro" id="IPR052220">
    <property type="entry name" value="METTL25"/>
</dbReference>
<dbReference type="AlphaFoldDB" id="A0AA89C401"/>
<keyword evidence="4" id="KW-1185">Reference proteome</keyword>
<evidence type="ECO:0000259" key="2">
    <source>
        <dbReference type="Pfam" id="PF13679"/>
    </source>
</evidence>
<feature type="region of interest" description="Disordered" evidence="1">
    <location>
        <begin position="149"/>
        <end position="174"/>
    </location>
</feature>
<dbReference type="PANTHER" id="PTHR12496">
    <property type="entry name" value="CGI-41 METHYLTRANSFERASE"/>
    <property type="match status" value="1"/>
</dbReference>
<sequence>MRLGKTLHLLGTATKCPFIVDVGAGQGHLSRLLTFEHGFKVTTVEAAGCHAPKAKKFDRDAHNLIRKKKLKSSLQEKKECGDPRSTDNLPEHVTCFIESDTSKSEFLEIVQQSFSKCDHDKSHSVHLSENTQSTSRTSKLNTQKVQCDSGNYKAQNTDKQTDSRNTSNPTKIQMDGSSYVQGKEFILTGLHACGDLTTTMLRVFSSCPEIVGIASVACCYMKLTDKSTLSGKDFGYPMSQYLLRSHPDHSLSYEAREMACHFVDSYTERLRENKQSSLKLHCYRAMLQCIIHHIDPSFHHGSVKISVKNGENLDFIQYAKQGLQRLGIKTQVPESLLDEVHSKQSMWKDVVAFYTLRLSLAPVVETLILLDRMLYLWENGLSSTLVPIFDPKISPRNFALLACKKTSS</sequence>
<evidence type="ECO:0000313" key="4">
    <source>
        <dbReference type="Proteomes" id="UP001186944"/>
    </source>
</evidence>